<feature type="domain" description="Secretion system C-terminal sorting" evidence="1">
    <location>
        <begin position="849"/>
        <end position="917"/>
    </location>
</feature>
<dbReference type="Gene3D" id="2.60.40.10">
    <property type="entry name" value="Immunoglobulins"/>
    <property type="match status" value="1"/>
</dbReference>
<name>A0A1G1TES8_9BACT</name>
<dbReference type="InterPro" id="IPR026444">
    <property type="entry name" value="Secre_tail"/>
</dbReference>
<dbReference type="Pfam" id="PF18962">
    <property type="entry name" value="Por_Secre_tail"/>
    <property type="match status" value="1"/>
</dbReference>
<dbReference type="InterPro" id="IPR012334">
    <property type="entry name" value="Pectin_lyas_fold"/>
</dbReference>
<dbReference type="SMART" id="SM00710">
    <property type="entry name" value="PbH1"/>
    <property type="match status" value="7"/>
</dbReference>
<dbReference type="Proteomes" id="UP000177506">
    <property type="component" value="Unassembled WGS sequence"/>
</dbReference>
<evidence type="ECO:0000313" key="2">
    <source>
        <dbReference type="EMBL" id="OGX89369.1"/>
    </source>
</evidence>
<proteinExistence type="predicted"/>
<dbReference type="NCBIfam" id="TIGR04183">
    <property type="entry name" value="Por_Secre_tail"/>
    <property type="match status" value="1"/>
</dbReference>
<dbReference type="SUPFAM" id="SSF51126">
    <property type="entry name" value="Pectin lyase-like"/>
    <property type="match status" value="1"/>
</dbReference>
<dbReference type="InterPro" id="IPR013783">
    <property type="entry name" value="Ig-like_fold"/>
</dbReference>
<keyword evidence="3" id="KW-1185">Reference proteome</keyword>
<dbReference type="EMBL" id="MDZA01000288">
    <property type="protein sequence ID" value="OGX89369.1"/>
    <property type="molecule type" value="Genomic_DNA"/>
</dbReference>
<sequence>MTRALAQASATTQTIFIDAGTYTERVTLDKPVNLQGAGTASANPASATIFDGGLLPAATQTNEAGLRLTVSGGTSSQPLTIADITFQAYDFGIQSEGSSPQAYLLLEDVETTHNRRQGIFWSSLSGVQHLTLRRVRATYTAEAGNPTTNGAGRGFFLVNGHKAAIMVEDGVFSFNRRSGVDVNDGSVSGLTVRNCQFEQNQEPALAVLGAGGTRAADGSFTSIAALIEGNTIRTTSANGLELKSCTGTGAGSGPGSFVVRANNVARAAGASASLSADNAGVLFIDRDRNVIAGGGGITGDLLTGGAFVVNNTISGYLADAASSANSNNGFGLVLEGARNKVFGNVITECQQAIQVQDRPANSVGATPYFDISRNGLIVSSGDSIQGNNLGNCAIAIRAVNLTNPVDASLNWLGTTDATGVRGAAGTGGGVVTLTGSTAGFAELSALAPTGLVDYSPFLNSAADASATVGFQPQLNYLNVDGGSPQLAADTPLAEGLALVAENGILRLEAGAYNEGISITKNLTLQTIGATTLRDLTLAGAGKVLTLGAPLTLTGSLTLAAGLVQTTTATLLTLADQATATPGNAAAYVDGPLRKMGQQAFVFPLGKSGQWARLGISAPASSTAAFTAEYVAAAYPTRTAAAPISEVSQVEHWTLAGADTPGAVQVRLFWEDAFRSGLDDFSTDIQVAAFTGTEWETAGNGGLGGSLSAGSVVSSQPVSTFTAFTLGSLSLAVNPLSTQLKTFAANQTSPQAVDLHWTLTDETNTYGYAVERSADAATWQQVGFVASQGLTSQARTYVYRDQTVQGLVQAFYRLNQTTAAATARYSGVVAVKLANSPLATVAATQSTLAVFPNPASDQVTLRLPTSAIGAAQVVLTDLSGRTVLTHPLRGSTETTVPFPASLEAGIYLVQVRGAGFVSKPQRLVIQ</sequence>
<accession>A0A1G1TES8</accession>
<dbReference type="AlphaFoldDB" id="A0A1G1TES8"/>
<protein>
    <recommendedName>
        <fullName evidence="1">Secretion system C-terminal sorting domain-containing protein</fullName>
    </recommendedName>
</protein>
<organism evidence="2 3">
    <name type="scientific">Hymenobacter coccineus</name>
    <dbReference type="NCBI Taxonomy" id="1908235"/>
    <lineage>
        <taxon>Bacteria</taxon>
        <taxon>Pseudomonadati</taxon>
        <taxon>Bacteroidota</taxon>
        <taxon>Cytophagia</taxon>
        <taxon>Cytophagales</taxon>
        <taxon>Hymenobacteraceae</taxon>
        <taxon>Hymenobacter</taxon>
    </lineage>
</organism>
<dbReference type="InterPro" id="IPR011050">
    <property type="entry name" value="Pectin_lyase_fold/virulence"/>
</dbReference>
<reference evidence="2 3" key="1">
    <citation type="submission" date="2016-08" db="EMBL/GenBank/DDBJ databases">
        <title>Hymenobacter coccineus sp. nov., Hymenobacter lapidarius sp. nov. and Hymenobacter glacialis sp. nov., isolated from Antarctic soil.</title>
        <authorList>
            <person name="Sedlacek I."/>
            <person name="Kralova S."/>
            <person name="Kyrova K."/>
            <person name="Maslanova I."/>
            <person name="Stankova E."/>
            <person name="Vrbovska V."/>
            <person name="Nemec M."/>
            <person name="Bartak M."/>
            <person name="Svec P."/>
            <person name="Busse H.-J."/>
            <person name="Pantucek R."/>
        </authorList>
    </citation>
    <scope>NUCLEOTIDE SEQUENCE [LARGE SCALE GENOMIC DNA]</scope>
    <source>
        <strain evidence="2 3">CCM 8649</strain>
    </source>
</reference>
<comment type="caution">
    <text evidence="2">The sequence shown here is derived from an EMBL/GenBank/DDBJ whole genome shotgun (WGS) entry which is preliminary data.</text>
</comment>
<dbReference type="InterPro" id="IPR006626">
    <property type="entry name" value="PbH1"/>
</dbReference>
<evidence type="ECO:0000313" key="3">
    <source>
        <dbReference type="Proteomes" id="UP000177506"/>
    </source>
</evidence>
<evidence type="ECO:0000259" key="1">
    <source>
        <dbReference type="Pfam" id="PF18962"/>
    </source>
</evidence>
<gene>
    <name evidence="2" type="ORF">BEN49_09095</name>
</gene>
<dbReference type="Gene3D" id="2.160.20.10">
    <property type="entry name" value="Single-stranded right-handed beta-helix, Pectin lyase-like"/>
    <property type="match status" value="1"/>
</dbReference>